<dbReference type="EC" id="6.3.4.15" evidence="3"/>
<feature type="domain" description="BPL/LPL catalytic" evidence="4">
    <location>
        <begin position="1"/>
        <end position="183"/>
    </location>
</feature>
<keyword evidence="2" id="KW-0092">Biotin</keyword>
<dbReference type="InterPro" id="IPR004408">
    <property type="entry name" value="Biotin_CoA_COase_ligase"/>
</dbReference>
<dbReference type="SUPFAM" id="SSF55681">
    <property type="entry name" value="Class II aaRS and biotin synthetases"/>
    <property type="match status" value="1"/>
</dbReference>
<dbReference type="Proteomes" id="UP001519362">
    <property type="component" value="Unassembled WGS sequence"/>
</dbReference>
<protein>
    <recommendedName>
        <fullName evidence="3">biotin--[biotin carboxyl-carrier protein] ligase</fullName>
        <ecNumber evidence="3">6.3.4.15</ecNumber>
    </recommendedName>
</protein>
<dbReference type="Gene3D" id="3.30.930.10">
    <property type="entry name" value="Bira Bifunctional Protein, Domain 2"/>
    <property type="match status" value="1"/>
</dbReference>
<dbReference type="GO" id="GO:0004077">
    <property type="term" value="F:biotin--[biotin carboxyl-carrier protein] ligase activity"/>
    <property type="evidence" value="ECO:0007669"/>
    <property type="project" value="UniProtKB-EC"/>
</dbReference>
<gene>
    <name evidence="5" type="ORF">JOF34_002141</name>
</gene>
<evidence type="ECO:0000256" key="2">
    <source>
        <dbReference type="ARBA" id="ARBA00023267"/>
    </source>
</evidence>
<evidence type="ECO:0000256" key="3">
    <source>
        <dbReference type="ARBA" id="ARBA00024227"/>
    </source>
</evidence>
<comment type="caution">
    <text evidence="5">The sequence shown here is derived from an EMBL/GenBank/DDBJ whole genome shotgun (WGS) entry which is preliminary data.</text>
</comment>
<name>A0ABS4ZJU3_9MICO</name>
<evidence type="ECO:0000313" key="5">
    <source>
        <dbReference type="EMBL" id="MBP2437555.1"/>
    </source>
</evidence>
<dbReference type="PROSITE" id="PS51733">
    <property type="entry name" value="BPL_LPL_CATALYTIC"/>
    <property type="match status" value="1"/>
</dbReference>
<keyword evidence="1 5" id="KW-0436">Ligase</keyword>
<dbReference type="NCBIfam" id="TIGR00121">
    <property type="entry name" value="birA_ligase"/>
    <property type="match status" value="1"/>
</dbReference>
<dbReference type="Pfam" id="PF02237">
    <property type="entry name" value="BPL_C"/>
    <property type="match status" value="1"/>
</dbReference>
<sequence>MTASTSTSPRIVEVDQTASTNADLVTAIAAGEEWPHLSVLFTRHQTGGRGRLDRAWIAPAKSALAVSVVVNIAGVPRDRLGWIPLVAGTAMAEAAAKQLPGNNVGVKWPNDVLVNDQKICGILTEVVSADTVVVGSGINTRMTADQLPVPTATSFAALGVTVDEERLLDDYVAELGILVQTLETGTAASRVRSACLTIGQGVVAHLPGGEQLHGTAVGIDDDGRLLVDDRPLAAGDIVHLRRSAPADGV</sequence>
<dbReference type="PANTHER" id="PTHR12835">
    <property type="entry name" value="BIOTIN PROTEIN LIGASE"/>
    <property type="match status" value="1"/>
</dbReference>
<evidence type="ECO:0000313" key="6">
    <source>
        <dbReference type="Proteomes" id="UP001519362"/>
    </source>
</evidence>
<dbReference type="Gene3D" id="2.30.30.100">
    <property type="match status" value="1"/>
</dbReference>
<accession>A0ABS4ZJU3</accession>
<dbReference type="InterPro" id="IPR004143">
    <property type="entry name" value="BPL_LPL_catalytic"/>
</dbReference>
<keyword evidence="6" id="KW-1185">Reference proteome</keyword>
<dbReference type="PANTHER" id="PTHR12835:SF5">
    <property type="entry name" value="BIOTIN--PROTEIN LIGASE"/>
    <property type="match status" value="1"/>
</dbReference>
<dbReference type="EMBL" id="JAGIOL010000001">
    <property type="protein sequence ID" value="MBP2437555.1"/>
    <property type="molecule type" value="Genomic_DNA"/>
</dbReference>
<evidence type="ECO:0000256" key="1">
    <source>
        <dbReference type="ARBA" id="ARBA00022598"/>
    </source>
</evidence>
<dbReference type="CDD" id="cd16442">
    <property type="entry name" value="BPL"/>
    <property type="match status" value="1"/>
</dbReference>
<proteinExistence type="predicted"/>
<dbReference type="RefSeq" id="WP_241245073.1">
    <property type="nucleotide sequence ID" value="NZ_CP049253.1"/>
</dbReference>
<dbReference type="Pfam" id="PF03099">
    <property type="entry name" value="BPL_LplA_LipB"/>
    <property type="match status" value="1"/>
</dbReference>
<evidence type="ECO:0000259" key="4">
    <source>
        <dbReference type="PROSITE" id="PS51733"/>
    </source>
</evidence>
<dbReference type="InterPro" id="IPR003142">
    <property type="entry name" value="BPL_C"/>
</dbReference>
<organism evidence="5 6">
    <name type="scientific">Microbacterium amylolyticum</name>
    <dbReference type="NCBI Taxonomy" id="936337"/>
    <lineage>
        <taxon>Bacteria</taxon>
        <taxon>Bacillati</taxon>
        <taxon>Actinomycetota</taxon>
        <taxon>Actinomycetes</taxon>
        <taxon>Micrococcales</taxon>
        <taxon>Microbacteriaceae</taxon>
        <taxon>Microbacterium</taxon>
    </lineage>
</organism>
<dbReference type="InterPro" id="IPR045864">
    <property type="entry name" value="aa-tRNA-synth_II/BPL/LPL"/>
</dbReference>
<reference evidence="5 6" key="1">
    <citation type="submission" date="2021-03" db="EMBL/GenBank/DDBJ databases">
        <title>Sequencing the genomes of 1000 actinobacteria strains.</title>
        <authorList>
            <person name="Klenk H.-P."/>
        </authorList>
    </citation>
    <scope>NUCLEOTIDE SEQUENCE [LARGE SCALE GENOMIC DNA]</scope>
    <source>
        <strain evidence="5 6">DSM 24221</strain>
    </source>
</reference>